<name>A0A2J6Q7Q9_9HELO</name>
<dbReference type="EMBL" id="KZ613478">
    <property type="protein sequence ID" value="PMD22317.1"/>
    <property type="molecule type" value="Genomic_DNA"/>
</dbReference>
<evidence type="ECO:0000313" key="1">
    <source>
        <dbReference type="EMBL" id="PMD22317.1"/>
    </source>
</evidence>
<protein>
    <submittedName>
        <fullName evidence="1">Uncharacterized protein</fullName>
    </submittedName>
</protein>
<gene>
    <name evidence="1" type="ORF">NA56DRAFT_702677</name>
</gene>
<reference evidence="1 2" key="1">
    <citation type="submission" date="2016-05" db="EMBL/GenBank/DDBJ databases">
        <title>A degradative enzymes factory behind the ericoid mycorrhizal symbiosis.</title>
        <authorList>
            <consortium name="DOE Joint Genome Institute"/>
            <person name="Martino E."/>
            <person name="Morin E."/>
            <person name="Grelet G."/>
            <person name="Kuo A."/>
            <person name="Kohler A."/>
            <person name="Daghino S."/>
            <person name="Barry K."/>
            <person name="Choi C."/>
            <person name="Cichocki N."/>
            <person name="Clum A."/>
            <person name="Copeland A."/>
            <person name="Hainaut M."/>
            <person name="Haridas S."/>
            <person name="Labutti K."/>
            <person name="Lindquist E."/>
            <person name="Lipzen A."/>
            <person name="Khouja H.-R."/>
            <person name="Murat C."/>
            <person name="Ohm R."/>
            <person name="Olson A."/>
            <person name="Spatafora J."/>
            <person name="Veneault-Fourrey C."/>
            <person name="Henrissat B."/>
            <person name="Grigoriev I."/>
            <person name="Martin F."/>
            <person name="Perotto S."/>
        </authorList>
    </citation>
    <scope>NUCLEOTIDE SEQUENCE [LARGE SCALE GENOMIC DNA]</scope>
    <source>
        <strain evidence="1 2">UAMH 7357</strain>
    </source>
</reference>
<proteinExistence type="predicted"/>
<sequence length="173" mass="19520">MSSPKVIVEDRAIPTVQMFSKGVVHQEKAPNTSVNKPEAKIIPKIAVAASQRSILFKQAVKGSNTSNTPAKRVLSVSIANLRHCVITISSDSFTMFNVLFNKLSAGVDVRYAKQGIIGMLNDILWENVYLLEDRKSSFWKEVMVKGYTTRVKEILKMRNMLKRGNKKLFKARY</sequence>
<organism evidence="1 2">
    <name type="scientific">Hyaloscypha hepaticicola</name>
    <dbReference type="NCBI Taxonomy" id="2082293"/>
    <lineage>
        <taxon>Eukaryota</taxon>
        <taxon>Fungi</taxon>
        <taxon>Dikarya</taxon>
        <taxon>Ascomycota</taxon>
        <taxon>Pezizomycotina</taxon>
        <taxon>Leotiomycetes</taxon>
        <taxon>Helotiales</taxon>
        <taxon>Hyaloscyphaceae</taxon>
        <taxon>Hyaloscypha</taxon>
    </lineage>
</organism>
<keyword evidence="2" id="KW-1185">Reference proteome</keyword>
<accession>A0A2J6Q7Q9</accession>
<evidence type="ECO:0000313" key="2">
    <source>
        <dbReference type="Proteomes" id="UP000235672"/>
    </source>
</evidence>
<dbReference type="AlphaFoldDB" id="A0A2J6Q7Q9"/>
<dbReference type="Proteomes" id="UP000235672">
    <property type="component" value="Unassembled WGS sequence"/>
</dbReference>